<name>A0A822B401_9BILA</name>
<organism evidence="2 3">
    <name type="scientific">Rotaria socialis</name>
    <dbReference type="NCBI Taxonomy" id="392032"/>
    <lineage>
        <taxon>Eukaryota</taxon>
        <taxon>Metazoa</taxon>
        <taxon>Spiralia</taxon>
        <taxon>Gnathifera</taxon>
        <taxon>Rotifera</taxon>
        <taxon>Eurotatoria</taxon>
        <taxon>Bdelloidea</taxon>
        <taxon>Philodinida</taxon>
        <taxon>Philodinidae</taxon>
        <taxon>Rotaria</taxon>
    </lineage>
</organism>
<dbReference type="EMBL" id="CAJOBR010037627">
    <property type="protein sequence ID" value="CAF5017396.1"/>
    <property type="molecule type" value="Genomic_DNA"/>
</dbReference>
<evidence type="ECO:0000313" key="1">
    <source>
        <dbReference type="EMBL" id="CAF4788850.1"/>
    </source>
</evidence>
<gene>
    <name evidence="2" type="ORF">QYT958_LOCUS39641</name>
    <name evidence="1" type="ORF">UJA718_LOCUS40741</name>
</gene>
<keyword evidence="4" id="KW-1185">Reference proteome</keyword>
<dbReference type="AlphaFoldDB" id="A0A822B401"/>
<reference evidence="2" key="1">
    <citation type="submission" date="2021-02" db="EMBL/GenBank/DDBJ databases">
        <authorList>
            <person name="Nowell W R."/>
        </authorList>
    </citation>
    <scope>NUCLEOTIDE SEQUENCE</scope>
</reference>
<accession>A0A822B401</accession>
<protein>
    <submittedName>
        <fullName evidence="2">Uncharacterized protein</fullName>
    </submittedName>
</protein>
<proteinExistence type="predicted"/>
<evidence type="ECO:0000313" key="3">
    <source>
        <dbReference type="Proteomes" id="UP000663848"/>
    </source>
</evidence>
<dbReference type="Proteomes" id="UP000663873">
    <property type="component" value="Unassembled WGS sequence"/>
</dbReference>
<evidence type="ECO:0000313" key="2">
    <source>
        <dbReference type="EMBL" id="CAF5017396.1"/>
    </source>
</evidence>
<dbReference type="Proteomes" id="UP000663848">
    <property type="component" value="Unassembled WGS sequence"/>
</dbReference>
<sequence length="56" mass="6529">LRTTTENVITSKSDNQLDRLRYEHADSDDQELDSGFIQTSYMNSSIQENLKKHNQI</sequence>
<dbReference type="EMBL" id="CAJOBP010045915">
    <property type="protein sequence ID" value="CAF4788850.1"/>
    <property type="molecule type" value="Genomic_DNA"/>
</dbReference>
<evidence type="ECO:0000313" key="4">
    <source>
        <dbReference type="Proteomes" id="UP000663873"/>
    </source>
</evidence>
<feature type="non-terminal residue" evidence="2">
    <location>
        <position position="1"/>
    </location>
</feature>
<comment type="caution">
    <text evidence="2">The sequence shown here is derived from an EMBL/GenBank/DDBJ whole genome shotgun (WGS) entry which is preliminary data.</text>
</comment>